<dbReference type="EMBL" id="KN847532">
    <property type="protein sequence ID" value="KIW07526.1"/>
    <property type="molecule type" value="Genomic_DNA"/>
</dbReference>
<dbReference type="InParanoid" id="A0A0D1XXQ6"/>
<evidence type="ECO:0000256" key="3">
    <source>
        <dbReference type="ARBA" id="ARBA00022723"/>
    </source>
</evidence>
<dbReference type="Pfam" id="PF06155">
    <property type="entry name" value="GBBH-like_N"/>
    <property type="match status" value="1"/>
</dbReference>
<dbReference type="Gene3D" id="3.30.2020.30">
    <property type="match status" value="1"/>
</dbReference>
<evidence type="ECO:0000256" key="1">
    <source>
        <dbReference type="ARBA" id="ARBA00001954"/>
    </source>
</evidence>
<dbReference type="Proteomes" id="UP000053259">
    <property type="component" value="Unassembled WGS sequence"/>
</dbReference>
<evidence type="ECO:0008006" key="11">
    <source>
        <dbReference type="Google" id="ProtNLM"/>
    </source>
</evidence>
<dbReference type="AlphaFoldDB" id="A0A0D1XXQ6"/>
<dbReference type="PANTHER" id="PTHR10696:SF25">
    <property type="entry name" value="OXIDOREDUCTASE AIM17-RELATED"/>
    <property type="match status" value="1"/>
</dbReference>
<reference evidence="9 10" key="1">
    <citation type="submission" date="2015-01" db="EMBL/GenBank/DDBJ databases">
        <title>The Genome Sequence of Ochroconis gallopava CBS43764.</title>
        <authorList>
            <consortium name="The Broad Institute Genomics Platform"/>
            <person name="Cuomo C."/>
            <person name="de Hoog S."/>
            <person name="Gorbushina A."/>
            <person name="Stielow B."/>
            <person name="Teixiera M."/>
            <person name="Abouelleil A."/>
            <person name="Chapman S.B."/>
            <person name="Priest M."/>
            <person name="Young S.K."/>
            <person name="Wortman J."/>
            <person name="Nusbaum C."/>
            <person name="Birren B."/>
        </authorList>
    </citation>
    <scope>NUCLEOTIDE SEQUENCE [LARGE SCALE GENOMIC DNA]</scope>
    <source>
        <strain evidence="9 10">CBS 43764</strain>
    </source>
</reference>
<dbReference type="GO" id="GO:0005739">
    <property type="term" value="C:mitochondrion"/>
    <property type="evidence" value="ECO:0007669"/>
    <property type="project" value="TreeGrafter"/>
</dbReference>
<evidence type="ECO:0000259" key="8">
    <source>
        <dbReference type="Pfam" id="PF06155"/>
    </source>
</evidence>
<evidence type="ECO:0000313" key="10">
    <source>
        <dbReference type="Proteomes" id="UP000053259"/>
    </source>
</evidence>
<dbReference type="GO" id="GO:0016706">
    <property type="term" value="F:2-oxoglutarate-dependent dioxygenase activity"/>
    <property type="evidence" value="ECO:0007669"/>
    <property type="project" value="UniProtKB-ARBA"/>
</dbReference>
<dbReference type="InterPro" id="IPR050411">
    <property type="entry name" value="AlphaKG_dependent_hydroxylases"/>
</dbReference>
<gene>
    <name evidence="9" type="ORF">PV09_01489</name>
</gene>
<dbReference type="InterPro" id="IPR003819">
    <property type="entry name" value="TauD/TfdA-like"/>
</dbReference>
<dbReference type="RefSeq" id="XP_016217395.1">
    <property type="nucleotide sequence ID" value="XM_016354383.1"/>
</dbReference>
<dbReference type="InterPro" id="IPR038492">
    <property type="entry name" value="GBBH-like_N_sf"/>
</dbReference>
<feature type="domain" description="TauD/TfdA-like" evidence="7">
    <location>
        <begin position="201"/>
        <end position="452"/>
    </location>
</feature>
<dbReference type="Pfam" id="PF02668">
    <property type="entry name" value="TauD"/>
    <property type="match status" value="1"/>
</dbReference>
<evidence type="ECO:0000256" key="2">
    <source>
        <dbReference type="ARBA" id="ARBA00008654"/>
    </source>
</evidence>
<feature type="domain" description="Gamma-butyrobetaine hydroxylase-like N-terminal" evidence="8">
    <location>
        <begin position="87"/>
        <end position="148"/>
    </location>
</feature>
<dbReference type="PANTHER" id="PTHR10696">
    <property type="entry name" value="GAMMA-BUTYROBETAINE HYDROXYLASE-RELATED"/>
    <property type="match status" value="1"/>
</dbReference>
<name>A0A0D1XXQ6_9PEZI</name>
<keyword evidence="3" id="KW-0479">Metal-binding</keyword>
<keyword evidence="5" id="KW-0560">Oxidoreductase</keyword>
<evidence type="ECO:0000256" key="5">
    <source>
        <dbReference type="ARBA" id="ARBA00023002"/>
    </source>
</evidence>
<keyword evidence="6" id="KW-0408">Iron</keyword>
<keyword evidence="10" id="KW-1185">Reference proteome</keyword>
<dbReference type="CDD" id="cd00250">
    <property type="entry name" value="CAS_like"/>
    <property type="match status" value="1"/>
</dbReference>
<dbReference type="VEuPathDB" id="FungiDB:PV09_01489"/>
<dbReference type="SUPFAM" id="SSF51197">
    <property type="entry name" value="Clavaminate synthase-like"/>
    <property type="match status" value="1"/>
</dbReference>
<comment type="cofactor">
    <cofactor evidence="1">
        <name>Fe(2+)</name>
        <dbReference type="ChEBI" id="CHEBI:29033"/>
    </cofactor>
</comment>
<dbReference type="InterPro" id="IPR010376">
    <property type="entry name" value="GBBH-like_N"/>
</dbReference>
<dbReference type="InterPro" id="IPR042098">
    <property type="entry name" value="TauD-like_sf"/>
</dbReference>
<keyword evidence="4" id="KW-0223">Dioxygenase</keyword>
<evidence type="ECO:0000259" key="7">
    <source>
        <dbReference type="Pfam" id="PF02668"/>
    </source>
</evidence>
<proteinExistence type="inferred from homology"/>
<dbReference type="STRING" id="253628.A0A0D1XXQ6"/>
<evidence type="ECO:0000256" key="6">
    <source>
        <dbReference type="ARBA" id="ARBA00023004"/>
    </source>
</evidence>
<dbReference type="Gene3D" id="3.60.130.10">
    <property type="entry name" value="Clavaminate synthase-like"/>
    <property type="match status" value="1"/>
</dbReference>
<accession>A0A0D1XXQ6</accession>
<evidence type="ECO:0000313" key="9">
    <source>
        <dbReference type="EMBL" id="KIW07526.1"/>
    </source>
</evidence>
<protein>
    <recommendedName>
        <fullName evidence="11">TauD/TfdA-like domain-containing protein</fullName>
    </recommendedName>
</protein>
<dbReference type="HOGENOM" id="CLU_021859_0_1_1"/>
<dbReference type="FunCoup" id="A0A0D1XXQ6">
    <property type="interactions" value="653"/>
</dbReference>
<evidence type="ECO:0000256" key="4">
    <source>
        <dbReference type="ARBA" id="ARBA00022964"/>
    </source>
</evidence>
<dbReference type="GO" id="GO:0046872">
    <property type="term" value="F:metal ion binding"/>
    <property type="evidence" value="ECO:0007669"/>
    <property type="project" value="UniProtKB-KW"/>
</dbReference>
<sequence>MATRRALFQLRQRGCCSTRAWSMKARVPARGFAVSSSTRQQTVQTTSVSDGVAPHILGSQAQKLAFEDGSRASSPPAFSRRITVDIDGRPETFDSIWLRDSCRCPRCRNPSSTQKTFQTADIPATIEGSAQVTTELEDDEVLLVSWKDDIEGWPEGHQTALPLDFLRHALQEERRFKSRRHSETPRTLWDSRTMQQDVQFLDYASYMRNDKTLYKALRALDTHGLVFLRNVPDTTATDSAASVKSICERIGHLRTTFYGQTWDVRSVPDAKNVAYTHVFLGLHMDLCYLDLTPHLQFLHSMRARAPGGESMFSDSFRAAERIRREAPHLFEALCTFPVTFSYYNDGQAYRQDRPTVELLDPSDLSSPIKLLNYSPPFQGPYARDIGSDDDAAKLRTFHAAMQRFDALVNAPENMFEYRLEEGDCVIFDNRRVLHARRAFDADRGERWLKGAYADRDVYSSKLHVLEQIYGKA</sequence>
<dbReference type="OrthoDB" id="406634at2759"/>
<dbReference type="GO" id="GO:0045329">
    <property type="term" value="P:carnitine biosynthetic process"/>
    <property type="evidence" value="ECO:0007669"/>
    <property type="project" value="TreeGrafter"/>
</dbReference>
<organism evidence="9 10">
    <name type="scientific">Verruconis gallopava</name>
    <dbReference type="NCBI Taxonomy" id="253628"/>
    <lineage>
        <taxon>Eukaryota</taxon>
        <taxon>Fungi</taxon>
        <taxon>Dikarya</taxon>
        <taxon>Ascomycota</taxon>
        <taxon>Pezizomycotina</taxon>
        <taxon>Dothideomycetes</taxon>
        <taxon>Pleosporomycetidae</taxon>
        <taxon>Venturiales</taxon>
        <taxon>Sympoventuriaceae</taxon>
        <taxon>Verruconis</taxon>
    </lineage>
</organism>
<comment type="similarity">
    <text evidence="2">Belongs to the gamma-BBH/TMLD family.</text>
</comment>
<dbReference type="GeneID" id="27309462"/>